<reference evidence="1 2" key="1">
    <citation type="submission" date="2019-05" db="EMBL/GenBank/DDBJ databases">
        <title>Another draft genome of Portunus trituberculatus and its Hox gene families provides insights of decapod evolution.</title>
        <authorList>
            <person name="Jeong J.-H."/>
            <person name="Song I."/>
            <person name="Kim S."/>
            <person name="Choi T."/>
            <person name="Kim D."/>
            <person name="Ryu S."/>
            <person name="Kim W."/>
        </authorList>
    </citation>
    <scope>NUCLEOTIDE SEQUENCE [LARGE SCALE GENOMIC DNA]</scope>
    <source>
        <tissue evidence="1">Muscle</tissue>
    </source>
</reference>
<dbReference type="AlphaFoldDB" id="A0A5B7DNV4"/>
<evidence type="ECO:0000313" key="1">
    <source>
        <dbReference type="EMBL" id="MPC23138.1"/>
    </source>
</evidence>
<dbReference type="EMBL" id="VSRR010001170">
    <property type="protein sequence ID" value="MPC23138.1"/>
    <property type="molecule type" value="Genomic_DNA"/>
</dbReference>
<organism evidence="1 2">
    <name type="scientific">Portunus trituberculatus</name>
    <name type="common">Swimming crab</name>
    <name type="synonym">Neptunus trituberculatus</name>
    <dbReference type="NCBI Taxonomy" id="210409"/>
    <lineage>
        <taxon>Eukaryota</taxon>
        <taxon>Metazoa</taxon>
        <taxon>Ecdysozoa</taxon>
        <taxon>Arthropoda</taxon>
        <taxon>Crustacea</taxon>
        <taxon>Multicrustacea</taxon>
        <taxon>Malacostraca</taxon>
        <taxon>Eumalacostraca</taxon>
        <taxon>Eucarida</taxon>
        <taxon>Decapoda</taxon>
        <taxon>Pleocyemata</taxon>
        <taxon>Brachyura</taxon>
        <taxon>Eubrachyura</taxon>
        <taxon>Portunoidea</taxon>
        <taxon>Portunidae</taxon>
        <taxon>Portuninae</taxon>
        <taxon>Portunus</taxon>
    </lineage>
</organism>
<sequence>MIRRDRIIPSIVVNRVSLILRNPTHHLPRLGRHHHRRHAARRRDWAWCGRPADGRATEVLAPQITRVLHEPKFANMRSMVDAAELVRPGVAAEGGRHAGRRVSVTHGTHLSNDQRSRMCNAVVTAKDIPGTDSSRMTCFLSLPRDATSILSEAEVGVFQLQEGEG</sequence>
<proteinExistence type="predicted"/>
<accession>A0A5B7DNV4</accession>
<dbReference type="Proteomes" id="UP000324222">
    <property type="component" value="Unassembled WGS sequence"/>
</dbReference>
<protein>
    <submittedName>
        <fullName evidence="1">Uncharacterized protein</fullName>
    </submittedName>
</protein>
<evidence type="ECO:0000313" key="2">
    <source>
        <dbReference type="Proteomes" id="UP000324222"/>
    </source>
</evidence>
<gene>
    <name evidence="1" type="ORF">E2C01_016177</name>
</gene>
<comment type="caution">
    <text evidence="1">The sequence shown here is derived from an EMBL/GenBank/DDBJ whole genome shotgun (WGS) entry which is preliminary data.</text>
</comment>
<keyword evidence="2" id="KW-1185">Reference proteome</keyword>
<name>A0A5B7DNV4_PORTR</name>